<gene>
    <name evidence="1" type="ORF">CKAN_02416500</name>
</gene>
<dbReference type="EMBL" id="QPKB01000011">
    <property type="protein sequence ID" value="RWR94852.1"/>
    <property type="molecule type" value="Genomic_DNA"/>
</dbReference>
<name>A0A3S4PU28_9MAGN</name>
<dbReference type="AlphaFoldDB" id="A0A3S4PU28"/>
<evidence type="ECO:0000313" key="2">
    <source>
        <dbReference type="Proteomes" id="UP000283530"/>
    </source>
</evidence>
<evidence type="ECO:0000313" key="1">
    <source>
        <dbReference type="EMBL" id="RWR94852.1"/>
    </source>
</evidence>
<organism evidence="1 2">
    <name type="scientific">Cinnamomum micranthum f. kanehirae</name>
    <dbReference type="NCBI Taxonomy" id="337451"/>
    <lineage>
        <taxon>Eukaryota</taxon>
        <taxon>Viridiplantae</taxon>
        <taxon>Streptophyta</taxon>
        <taxon>Embryophyta</taxon>
        <taxon>Tracheophyta</taxon>
        <taxon>Spermatophyta</taxon>
        <taxon>Magnoliopsida</taxon>
        <taxon>Magnoliidae</taxon>
        <taxon>Laurales</taxon>
        <taxon>Lauraceae</taxon>
        <taxon>Cinnamomum</taxon>
    </lineage>
</organism>
<dbReference type="Proteomes" id="UP000283530">
    <property type="component" value="Unassembled WGS sequence"/>
</dbReference>
<reference evidence="1 2" key="1">
    <citation type="journal article" date="2019" name="Nat. Plants">
        <title>Stout camphor tree genome fills gaps in understanding of flowering plant genome evolution.</title>
        <authorList>
            <person name="Chaw S.M."/>
            <person name="Liu Y.C."/>
            <person name="Wu Y.W."/>
            <person name="Wang H.Y."/>
            <person name="Lin C.I."/>
            <person name="Wu C.S."/>
            <person name="Ke H.M."/>
            <person name="Chang L.Y."/>
            <person name="Hsu C.Y."/>
            <person name="Yang H.T."/>
            <person name="Sudianto E."/>
            <person name="Hsu M.H."/>
            <person name="Wu K.P."/>
            <person name="Wang L.N."/>
            <person name="Leebens-Mack J.H."/>
            <person name="Tsai I.J."/>
        </authorList>
    </citation>
    <scope>NUCLEOTIDE SEQUENCE [LARGE SCALE GENOMIC DNA]</scope>
    <source>
        <strain evidence="2">cv. Chaw 1501</strain>
        <tissue evidence="1">Young leaves</tissue>
    </source>
</reference>
<comment type="caution">
    <text evidence="1">The sequence shown here is derived from an EMBL/GenBank/DDBJ whole genome shotgun (WGS) entry which is preliminary data.</text>
</comment>
<proteinExistence type="predicted"/>
<sequence>MEGAYFLNLKLAGKKSLTSTLEEEATEEPQGLTKWRANDITTRDRVSYGAFCNLVVIWYQSQVLKPYYPQCDYSLCKKSLTSTSEEEATEEPQGLTKWRANDALVFWESN</sequence>
<accession>A0A3S4PU28</accession>
<keyword evidence="2" id="KW-1185">Reference proteome</keyword>
<protein>
    <submittedName>
        <fullName evidence="1">Uncharacterized protein</fullName>
    </submittedName>
</protein>